<comment type="caution">
    <text evidence="2">The sequence shown here is derived from an EMBL/GenBank/DDBJ whole genome shotgun (WGS) entry which is preliminary data.</text>
</comment>
<evidence type="ECO:0000313" key="2">
    <source>
        <dbReference type="EMBL" id="KAL0578362.1"/>
    </source>
</evidence>
<evidence type="ECO:0000256" key="1">
    <source>
        <dbReference type="SAM" id="MobiDB-lite"/>
    </source>
</evidence>
<dbReference type="Proteomes" id="UP001465976">
    <property type="component" value="Unassembled WGS sequence"/>
</dbReference>
<accession>A0ABR3FSC5</accession>
<gene>
    <name evidence="2" type="ORF">V5O48_003641</name>
</gene>
<proteinExistence type="predicted"/>
<sequence>PRKKNKNKNDIESEEGEEPLPLSEECPLTTRSLWEKKKAPTKPEENERREIFLPERTLLGITSVDGEPGDGSFRAGLEPWRVTPPGVEKVTGSIESMMFEWQLEQPVSRQTKELFCDP</sequence>
<name>A0ABR3FSC5_9AGAR</name>
<keyword evidence="3" id="KW-1185">Reference proteome</keyword>
<feature type="non-terminal residue" evidence="2">
    <location>
        <position position="1"/>
    </location>
</feature>
<dbReference type="EMBL" id="JBAHYK010000103">
    <property type="protein sequence ID" value="KAL0578362.1"/>
    <property type="molecule type" value="Genomic_DNA"/>
</dbReference>
<reference evidence="2 3" key="1">
    <citation type="submission" date="2024-02" db="EMBL/GenBank/DDBJ databases">
        <title>A draft genome for the cacao thread blight pathogen Marasmius crinis-equi.</title>
        <authorList>
            <person name="Cohen S.P."/>
            <person name="Baruah I.K."/>
            <person name="Amoako-Attah I."/>
            <person name="Bukari Y."/>
            <person name="Meinhardt L.W."/>
            <person name="Bailey B.A."/>
        </authorList>
    </citation>
    <scope>NUCLEOTIDE SEQUENCE [LARGE SCALE GENOMIC DNA]</scope>
    <source>
        <strain evidence="2 3">GH-76</strain>
    </source>
</reference>
<feature type="compositionally biased region" description="Basic and acidic residues" evidence="1">
    <location>
        <begin position="33"/>
        <end position="48"/>
    </location>
</feature>
<organism evidence="2 3">
    <name type="scientific">Marasmius crinis-equi</name>
    <dbReference type="NCBI Taxonomy" id="585013"/>
    <lineage>
        <taxon>Eukaryota</taxon>
        <taxon>Fungi</taxon>
        <taxon>Dikarya</taxon>
        <taxon>Basidiomycota</taxon>
        <taxon>Agaricomycotina</taxon>
        <taxon>Agaricomycetes</taxon>
        <taxon>Agaricomycetidae</taxon>
        <taxon>Agaricales</taxon>
        <taxon>Marasmiineae</taxon>
        <taxon>Marasmiaceae</taxon>
        <taxon>Marasmius</taxon>
    </lineage>
</organism>
<evidence type="ECO:0000313" key="3">
    <source>
        <dbReference type="Proteomes" id="UP001465976"/>
    </source>
</evidence>
<feature type="region of interest" description="Disordered" evidence="1">
    <location>
        <begin position="1"/>
        <end position="48"/>
    </location>
</feature>
<protein>
    <submittedName>
        <fullName evidence="2">Uncharacterized protein</fullName>
    </submittedName>
</protein>